<keyword evidence="3" id="KW-0285">Flavoprotein</keyword>
<organism evidence="11 12">
    <name type="scientific">Octopus vulgaris</name>
    <name type="common">Common octopus</name>
    <dbReference type="NCBI Taxonomy" id="6645"/>
    <lineage>
        <taxon>Eukaryota</taxon>
        <taxon>Metazoa</taxon>
        <taxon>Spiralia</taxon>
        <taxon>Lophotrochozoa</taxon>
        <taxon>Mollusca</taxon>
        <taxon>Cephalopoda</taxon>
        <taxon>Coleoidea</taxon>
        <taxon>Octopodiformes</taxon>
        <taxon>Octopoda</taxon>
        <taxon>Incirrata</taxon>
        <taxon>Octopodidae</taxon>
        <taxon>Octopus</taxon>
    </lineage>
</organism>
<dbReference type="Pfam" id="PF14759">
    <property type="entry name" value="Reductase_C"/>
    <property type="match status" value="1"/>
</dbReference>
<keyword evidence="6" id="KW-0274">FAD</keyword>
<evidence type="ECO:0000256" key="7">
    <source>
        <dbReference type="ARBA" id="ARBA00023002"/>
    </source>
</evidence>
<evidence type="ECO:0000313" key="11">
    <source>
        <dbReference type="EMBL" id="CAI9715581.1"/>
    </source>
</evidence>
<gene>
    <name evidence="11" type="ORF">OCTVUL_1B001054</name>
</gene>
<dbReference type="Proteomes" id="UP001162480">
    <property type="component" value="Chromosome 1"/>
</dbReference>
<dbReference type="Pfam" id="PF07992">
    <property type="entry name" value="Pyr_redox_2"/>
    <property type="match status" value="1"/>
</dbReference>
<dbReference type="InterPro" id="IPR016156">
    <property type="entry name" value="FAD/NAD-linked_Rdtase_dimer_sf"/>
</dbReference>
<evidence type="ECO:0000256" key="2">
    <source>
        <dbReference type="ARBA" id="ARBA00006442"/>
    </source>
</evidence>
<dbReference type="Pfam" id="PF00355">
    <property type="entry name" value="Rieske"/>
    <property type="match status" value="1"/>
</dbReference>
<evidence type="ECO:0000256" key="6">
    <source>
        <dbReference type="ARBA" id="ARBA00022827"/>
    </source>
</evidence>
<dbReference type="PANTHER" id="PTHR43557:SF2">
    <property type="entry name" value="RIESKE DOMAIN-CONTAINING PROTEIN-RELATED"/>
    <property type="match status" value="1"/>
</dbReference>
<keyword evidence="5" id="KW-0479">Metal-binding</keyword>
<sequence>MPPFKHLNYLARPTFQCAYIDSANSENYERDMGGNMRRKDSIQHLKRRLLGAIFRTAKGQASISVNKYSTDKDAVTGLSYKPTEAVSEEPSLNPSPSELSEMEVVVGPVEDLQLGLVKEVAVGDQKVLVVKEKNGVFAFGSKCSHYGLPLANGAYCNGRIRCPFHGACFDVKTGDIEDFPGLDSLHTFKVTVENDIVKLTVPQDKLKEFRRVKPMVKYSSATNKVNLLVGGGPASLICAETLRQEGFTGKIILASKEECIPYDRPKLSKTMSASADSLALRSKDFLKEHDIEFLGEKQLVNIDSEKKKAIFKDGTEISYTNLLLATGGIPRSLEIPGNDLQNVCFLRTPSEANYIATESKGKNAVIIGSSFIGMEVAAAILEKAKSVTVISNANLPFKTVLGSHLAEKILQLHIDKGVKFQFNTSPTELKGNNGKLTSVVLANGEELPADVCVVGIGVTPATAYLEGSPLQKNSYGFVCVNEYMQTNVEGIYAAGDITEFPLFLRSNEGSNVQHWQMAHAQGKNAALNMLGKNTKIRSVPCFWTMMFGKSIRYAGYGKDYNDIVVHGDDEKIACFYTKGEEILAVASLNHDPIVAKVAEIMAEGKMLTKNEVVNKSNKWLFN</sequence>
<keyword evidence="4" id="KW-0001">2Fe-2S</keyword>
<evidence type="ECO:0000256" key="8">
    <source>
        <dbReference type="ARBA" id="ARBA00023004"/>
    </source>
</evidence>
<dbReference type="InterPro" id="IPR028202">
    <property type="entry name" value="Reductase_C"/>
</dbReference>
<dbReference type="PRINTS" id="PR00469">
    <property type="entry name" value="PNDRDTASEII"/>
</dbReference>
<comment type="cofactor">
    <cofactor evidence="1">
        <name>FAD</name>
        <dbReference type="ChEBI" id="CHEBI:57692"/>
    </cofactor>
</comment>
<keyword evidence="9" id="KW-0411">Iron-sulfur</keyword>
<name>A0AA36EVC3_OCTVU</name>
<dbReference type="SUPFAM" id="SSF55424">
    <property type="entry name" value="FAD/NAD-linked reductases, dimerisation (C-terminal) domain"/>
    <property type="match status" value="1"/>
</dbReference>
<dbReference type="InterPro" id="IPR023753">
    <property type="entry name" value="FAD/NAD-binding_dom"/>
</dbReference>
<dbReference type="InterPro" id="IPR050446">
    <property type="entry name" value="FAD-oxidoreductase/Apoptosis"/>
</dbReference>
<dbReference type="GO" id="GO:0016651">
    <property type="term" value="F:oxidoreductase activity, acting on NAD(P)H"/>
    <property type="evidence" value="ECO:0007669"/>
    <property type="project" value="TreeGrafter"/>
</dbReference>
<dbReference type="InterPro" id="IPR036922">
    <property type="entry name" value="Rieske_2Fe-2S_sf"/>
</dbReference>
<comment type="similarity">
    <text evidence="2">Belongs to the FAD-dependent oxidoreductase family.</text>
</comment>
<dbReference type="InterPro" id="IPR036188">
    <property type="entry name" value="FAD/NAD-bd_sf"/>
</dbReference>
<reference evidence="11" key="1">
    <citation type="submission" date="2023-08" db="EMBL/GenBank/DDBJ databases">
        <authorList>
            <person name="Alioto T."/>
            <person name="Alioto T."/>
            <person name="Gomez Garrido J."/>
        </authorList>
    </citation>
    <scope>NUCLEOTIDE SEQUENCE</scope>
</reference>
<dbReference type="CDD" id="cd03478">
    <property type="entry name" value="Rieske_AIFL_N"/>
    <property type="match status" value="1"/>
</dbReference>
<dbReference type="PROSITE" id="PS51296">
    <property type="entry name" value="RIESKE"/>
    <property type="match status" value="1"/>
</dbReference>
<dbReference type="FunFam" id="2.102.10.10:FF:000003">
    <property type="entry name" value="apoptosis-inducing factor 3 isoform X2"/>
    <property type="match status" value="1"/>
</dbReference>
<dbReference type="SUPFAM" id="SSF51905">
    <property type="entry name" value="FAD/NAD(P)-binding domain"/>
    <property type="match status" value="1"/>
</dbReference>
<dbReference type="AlphaFoldDB" id="A0AA36EVC3"/>
<dbReference type="GO" id="GO:0051537">
    <property type="term" value="F:2 iron, 2 sulfur cluster binding"/>
    <property type="evidence" value="ECO:0007669"/>
    <property type="project" value="UniProtKB-KW"/>
</dbReference>
<dbReference type="EMBL" id="OX597814">
    <property type="protein sequence ID" value="CAI9715581.1"/>
    <property type="molecule type" value="Genomic_DNA"/>
</dbReference>
<evidence type="ECO:0000256" key="1">
    <source>
        <dbReference type="ARBA" id="ARBA00001974"/>
    </source>
</evidence>
<evidence type="ECO:0000256" key="9">
    <source>
        <dbReference type="ARBA" id="ARBA00023014"/>
    </source>
</evidence>
<accession>A0AA36EVC3</accession>
<dbReference type="PRINTS" id="PR00368">
    <property type="entry name" value="FADPNR"/>
</dbReference>
<dbReference type="Gene3D" id="3.30.390.30">
    <property type="match status" value="1"/>
</dbReference>
<evidence type="ECO:0000256" key="5">
    <source>
        <dbReference type="ARBA" id="ARBA00022723"/>
    </source>
</evidence>
<dbReference type="GO" id="GO:0005737">
    <property type="term" value="C:cytoplasm"/>
    <property type="evidence" value="ECO:0007669"/>
    <property type="project" value="TreeGrafter"/>
</dbReference>
<dbReference type="GO" id="GO:0046872">
    <property type="term" value="F:metal ion binding"/>
    <property type="evidence" value="ECO:0007669"/>
    <property type="project" value="UniProtKB-KW"/>
</dbReference>
<evidence type="ECO:0000256" key="4">
    <source>
        <dbReference type="ARBA" id="ARBA00022714"/>
    </source>
</evidence>
<keyword evidence="12" id="KW-1185">Reference proteome</keyword>
<feature type="domain" description="Rieske" evidence="10">
    <location>
        <begin position="104"/>
        <end position="199"/>
    </location>
</feature>
<dbReference type="SUPFAM" id="SSF50022">
    <property type="entry name" value="ISP domain"/>
    <property type="match status" value="1"/>
</dbReference>
<protein>
    <submittedName>
        <fullName evidence="11">Apoptosis-inducing factor 3-like isoform X1</fullName>
    </submittedName>
</protein>
<evidence type="ECO:0000259" key="10">
    <source>
        <dbReference type="PROSITE" id="PS51296"/>
    </source>
</evidence>
<dbReference type="Gene3D" id="2.102.10.10">
    <property type="entry name" value="Rieske [2Fe-2S] iron-sulphur domain"/>
    <property type="match status" value="1"/>
</dbReference>
<dbReference type="InterPro" id="IPR017941">
    <property type="entry name" value="Rieske_2Fe-2S"/>
</dbReference>
<dbReference type="PANTHER" id="PTHR43557">
    <property type="entry name" value="APOPTOSIS-INDUCING FACTOR 1"/>
    <property type="match status" value="1"/>
</dbReference>
<keyword evidence="7" id="KW-0560">Oxidoreductase</keyword>
<evidence type="ECO:0000256" key="3">
    <source>
        <dbReference type="ARBA" id="ARBA00022630"/>
    </source>
</evidence>
<evidence type="ECO:0000313" key="12">
    <source>
        <dbReference type="Proteomes" id="UP001162480"/>
    </source>
</evidence>
<proteinExistence type="inferred from homology"/>
<keyword evidence="8" id="KW-0408">Iron</keyword>
<dbReference type="Gene3D" id="3.50.50.60">
    <property type="entry name" value="FAD/NAD(P)-binding domain"/>
    <property type="match status" value="2"/>
</dbReference>